<keyword evidence="3" id="KW-1185">Reference proteome</keyword>
<reference evidence="2 3" key="1">
    <citation type="submission" date="2010-08" db="EMBL/GenBank/DDBJ databases">
        <authorList>
            <consortium name="US DOE Joint Genome Institute (JGI-PGF)"/>
            <person name="Lucas S."/>
            <person name="Copeland A."/>
            <person name="Lapidus A."/>
            <person name="Cheng J.-F."/>
            <person name="Bruce D."/>
            <person name="Goodwin L."/>
            <person name="Pitluck S."/>
            <person name="Land M.L."/>
            <person name="Hauser L."/>
            <person name="Chang Y.-J."/>
            <person name="Anderson I.J."/>
            <person name="Johnson E."/>
            <person name="Mulhopadhyay B."/>
            <person name="Kyrpides N."/>
            <person name="Woyke T.J."/>
        </authorList>
    </citation>
    <scope>NUCLEOTIDE SEQUENCE [LARGE SCALE GENOMIC DNA]</scope>
    <source>
        <strain evidence="2 3">6</strain>
    </source>
</reference>
<reference evidence="2 3" key="2">
    <citation type="submission" date="2012-02" db="EMBL/GenBank/DDBJ databases">
        <title>Improved High-Quality Draft sequence of Eubacterium cellulosolvens 6.</title>
        <authorList>
            <consortium name="US DOE Joint Genome Institute"/>
            <person name="Lucas S."/>
            <person name="Han J."/>
            <person name="Lapidus A."/>
            <person name="Cheng J.-F."/>
            <person name="Goodwin L."/>
            <person name="Pitluck S."/>
            <person name="Peters L."/>
            <person name="Mikhailova N."/>
            <person name="Gu W."/>
            <person name="Detter J.C."/>
            <person name="Han C."/>
            <person name="Tapia R."/>
            <person name="Land M."/>
            <person name="Hauser L."/>
            <person name="Kyrpides N."/>
            <person name="Ivanova N."/>
            <person name="Pagani I."/>
            <person name="Johnson E."/>
            <person name="Mukhopadhyay B."/>
            <person name="Anderson I."/>
            <person name="Woyke T."/>
        </authorList>
    </citation>
    <scope>NUCLEOTIDE SEQUENCE [LARGE SCALE GENOMIC DNA]</scope>
    <source>
        <strain evidence="2 3">6</strain>
    </source>
</reference>
<evidence type="ECO:0000313" key="3">
    <source>
        <dbReference type="Proteomes" id="UP000005753"/>
    </source>
</evidence>
<evidence type="ECO:0000256" key="1">
    <source>
        <dbReference type="SAM" id="MobiDB-lite"/>
    </source>
</evidence>
<dbReference type="EMBL" id="CM001487">
    <property type="protein sequence ID" value="EIM58096.1"/>
    <property type="molecule type" value="Genomic_DNA"/>
</dbReference>
<dbReference type="OrthoDB" id="1774549at2"/>
<organism evidence="2 3">
    <name type="scientific">Eubacterium cellulosolvens (strain ATCC 43171 / JCM 9499 / 6)</name>
    <name type="common">Cillobacterium cellulosolvens</name>
    <dbReference type="NCBI Taxonomy" id="633697"/>
    <lineage>
        <taxon>Bacteria</taxon>
        <taxon>Bacillati</taxon>
        <taxon>Bacillota</taxon>
        <taxon>Clostridia</taxon>
        <taxon>Eubacteriales</taxon>
        <taxon>Eubacteriaceae</taxon>
        <taxon>Eubacterium</taxon>
    </lineage>
</organism>
<protein>
    <submittedName>
        <fullName evidence="2">Uncharacterized protein</fullName>
    </submittedName>
</protein>
<accession>I5AWC3</accession>
<dbReference type="STRING" id="633697.EubceDRAFT1_2362"/>
<evidence type="ECO:0000313" key="2">
    <source>
        <dbReference type="EMBL" id="EIM58096.1"/>
    </source>
</evidence>
<gene>
    <name evidence="2" type="ORF">EubceDRAFT1_2362</name>
</gene>
<name>I5AWC3_EUBC6</name>
<proteinExistence type="predicted"/>
<sequence>MKKWSDPVFFAIDISDTRHNPNKFEYPDGTVNGHRKKSHNPSEGPTDIPIPDVDSLS</sequence>
<dbReference type="Proteomes" id="UP000005753">
    <property type="component" value="Chromosome"/>
</dbReference>
<feature type="region of interest" description="Disordered" evidence="1">
    <location>
        <begin position="18"/>
        <end position="57"/>
    </location>
</feature>
<dbReference type="AlphaFoldDB" id="I5AWC3"/>
<dbReference type="HOGENOM" id="CLU_3025478_0_0_9"/>